<feature type="domain" description="Nitrogenase/oxidoreductase component 1" evidence="7">
    <location>
        <begin position="17"/>
        <end position="420"/>
    </location>
</feature>
<evidence type="ECO:0000256" key="4">
    <source>
        <dbReference type="ARBA" id="ARBA00013282"/>
    </source>
</evidence>
<dbReference type="InterPro" id="IPR000510">
    <property type="entry name" value="Nase/OxRdtase_comp1"/>
</dbReference>
<evidence type="ECO:0000256" key="5">
    <source>
        <dbReference type="ARBA" id="ARBA00023231"/>
    </source>
</evidence>
<dbReference type="PROSITE" id="PS00699">
    <property type="entry name" value="NITROGENASE_1_1"/>
    <property type="match status" value="1"/>
</dbReference>
<organism evidence="9 11">
    <name type="scientific">Arcobacter ellisii</name>
    <dbReference type="NCBI Taxonomy" id="913109"/>
    <lineage>
        <taxon>Bacteria</taxon>
        <taxon>Pseudomonadati</taxon>
        <taxon>Campylobacterota</taxon>
        <taxon>Epsilonproteobacteria</taxon>
        <taxon>Campylobacterales</taxon>
        <taxon>Arcobacteraceae</taxon>
        <taxon>Arcobacter</taxon>
    </lineage>
</organism>
<evidence type="ECO:0000256" key="2">
    <source>
        <dbReference type="ARBA" id="ARBA00005155"/>
    </source>
</evidence>
<dbReference type="Gene3D" id="3.40.50.1980">
    <property type="entry name" value="Nitrogenase molybdenum iron protein domain"/>
    <property type="match status" value="3"/>
</dbReference>
<dbReference type="GO" id="GO:0016163">
    <property type="term" value="F:nitrogenase activity"/>
    <property type="evidence" value="ECO:0007669"/>
    <property type="project" value="InterPro"/>
</dbReference>
<dbReference type="PANTHER" id="PTHR33712">
    <property type="entry name" value="LIGHT-INDEPENDENT PROTOCHLOROPHYLLIDE REDUCTASE SUBUNIT B"/>
    <property type="match status" value="1"/>
</dbReference>
<keyword evidence="10" id="KW-1185">Reference proteome</keyword>
<comment type="pathway">
    <text evidence="2">Cofactor biosynthesis; Fe-Mo cofactor biosynthesis.</text>
</comment>
<proteinExistence type="inferred from homology"/>
<dbReference type="EMBL" id="NXIG01000001">
    <property type="protein sequence ID" value="RXI32944.1"/>
    <property type="molecule type" value="Genomic_DNA"/>
</dbReference>
<gene>
    <name evidence="8" type="primary">nifN</name>
    <name evidence="8" type="ORF">AELL_0041</name>
    <name evidence="9" type="ORF">CP962_00635</name>
</gene>
<evidence type="ECO:0000259" key="7">
    <source>
        <dbReference type="Pfam" id="PF00148"/>
    </source>
</evidence>
<dbReference type="SUPFAM" id="SSF53807">
    <property type="entry name" value="Helical backbone' metal receptor"/>
    <property type="match status" value="1"/>
</dbReference>
<reference evidence="8 10" key="2">
    <citation type="submission" date="2018-08" db="EMBL/GenBank/DDBJ databases">
        <title>Complete genome of the Arcobacter ellisii type strain LMG 26155.</title>
        <authorList>
            <person name="Miller W.G."/>
            <person name="Yee E."/>
            <person name="Bono J.L."/>
        </authorList>
    </citation>
    <scope>NUCLEOTIDE SEQUENCE [LARGE SCALE GENOMIC DNA]</scope>
    <source>
        <strain evidence="8 10">LMG 26155</strain>
    </source>
</reference>
<dbReference type="OrthoDB" id="9800746at2"/>
<dbReference type="AlphaFoldDB" id="A0A347U4H0"/>
<reference evidence="9 11" key="1">
    <citation type="submission" date="2017-09" db="EMBL/GenBank/DDBJ databases">
        <title>Genomics of the genus Arcobacter.</title>
        <authorList>
            <person name="Perez-Cataluna A."/>
            <person name="Figueras M.J."/>
            <person name="Salas-Masso N."/>
        </authorList>
    </citation>
    <scope>NUCLEOTIDE SEQUENCE [LARGE SCALE GENOMIC DNA]</scope>
    <source>
        <strain evidence="9 11">CECT 7837</strain>
    </source>
</reference>
<evidence type="ECO:0000256" key="6">
    <source>
        <dbReference type="RuleBase" id="RU004021"/>
    </source>
</evidence>
<accession>A0A347U4H0</accession>
<evidence type="ECO:0000313" key="8">
    <source>
        <dbReference type="EMBL" id="AXX93748.1"/>
    </source>
</evidence>
<dbReference type="Pfam" id="PF00148">
    <property type="entry name" value="Oxidored_nitro"/>
    <property type="match status" value="1"/>
</dbReference>
<dbReference type="PANTHER" id="PTHR33712:SF7">
    <property type="entry name" value="LIGHT-INDEPENDENT PROTOCHLOROPHYLLIDE REDUCTASE SUBUNIT B"/>
    <property type="match status" value="1"/>
</dbReference>
<dbReference type="InterPro" id="IPR050152">
    <property type="entry name" value="ChlB/BchB/BchZ"/>
</dbReference>
<dbReference type="InterPro" id="IPR000318">
    <property type="entry name" value="Nase_comp1_CS"/>
</dbReference>
<dbReference type="EMBL" id="CP032097">
    <property type="protein sequence ID" value="AXX93748.1"/>
    <property type="molecule type" value="Genomic_DNA"/>
</dbReference>
<protein>
    <recommendedName>
        <fullName evidence="4">Nitrogenase iron-molybdenum cofactor biosynthesis protein NifN</fullName>
    </recommendedName>
</protein>
<comment type="similarity">
    <text evidence="3 6">Belongs to the NifD/NifK/NifE/NifN family.</text>
</comment>
<evidence type="ECO:0000313" key="10">
    <source>
        <dbReference type="Proteomes" id="UP000262582"/>
    </source>
</evidence>
<dbReference type="GO" id="GO:0065003">
    <property type="term" value="P:protein-containing complex assembly"/>
    <property type="evidence" value="ECO:0007669"/>
    <property type="project" value="InterPro"/>
</dbReference>
<evidence type="ECO:0000313" key="11">
    <source>
        <dbReference type="Proteomes" id="UP000290588"/>
    </source>
</evidence>
<evidence type="ECO:0000256" key="1">
    <source>
        <dbReference type="ARBA" id="ARBA00003171"/>
    </source>
</evidence>
<dbReference type="Proteomes" id="UP000262582">
    <property type="component" value="Chromosome"/>
</dbReference>
<comment type="function">
    <text evidence="1">This protein may play a role in the biosynthesis of the prosthetic group of nitrogenase (FeMo cofactor).</text>
</comment>
<dbReference type="KEGG" id="aell:AELL_0041"/>
<keyword evidence="5 6" id="KW-0535">Nitrogen fixation</keyword>
<evidence type="ECO:0000256" key="3">
    <source>
        <dbReference type="ARBA" id="ARBA00011002"/>
    </source>
</evidence>
<dbReference type="RefSeq" id="WP_118916002.1">
    <property type="nucleotide sequence ID" value="NZ_CP032097.1"/>
</dbReference>
<evidence type="ECO:0000313" key="9">
    <source>
        <dbReference type="EMBL" id="RXI32944.1"/>
    </source>
</evidence>
<dbReference type="Proteomes" id="UP000290588">
    <property type="component" value="Unassembled WGS sequence"/>
</dbReference>
<dbReference type="Gene3D" id="6.10.250.1090">
    <property type="match status" value="1"/>
</dbReference>
<name>A0A347U4H0_9BACT</name>
<dbReference type="NCBIfam" id="TIGR01285">
    <property type="entry name" value="nifN"/>
    <property type="match status" value="1"/>
</dbReference>
<dbReference type="InterPro" id="IPR005975">
    <property type="entry name" value="Nase_Mo-Fe_CF"/>
</dbReference>
<sequence length="431" mass="47483">MEAISKKPLQLNPIKLSQPMGAMLFFLGIKNCMPLMHGAQGCASFTKVFFTRHFNDPIAVQTTAVNDITAVIDGGDYAISESIKNITKKVKPDLVGLFTTGLTETKGDDIKGATLLVKDQQLMVYVNTPDFEGSIESGFAKAVEATIDQLVEKDSEIDTNKALIIPNVNLKPIEIEKIKDTISLFGYEVFALPDLSESLDGHLGLKQGALSSGGISVEDIKKLATSHLVITVGQSVQKAGQKMLEKNANINLFHFDSLGGLEQSDKFYKMLCNLKKISQPHPSIVRWRKRLQDALLDTHFAIGSSKVILALEPDQAISIANTIIEAGATIKAIVTTHRNDLLDEIPCENLLIGDFEDVESFLQESDLLISNFHGERLTIKHKKALMLRGFPDFEGLGNQLKNDVLYEGSAYLLFELANLINHHKYGVNHEH</sequence>